<feature type="region of interest" description="Disordered" evidence="1">
    <location>
        <begin position="37"/>
        <end position="67"/>
    </location>
</feature>
<evidence type="ECO:0000313" key="2">
    <source>
        <dbReference type="EMBL" id="MBB5153515.1"/>
    </source>
</evidence>
<evidence type="ECO:0000256" key="1">
    <source>
        <dbReference type="SAM" id="MobiDB-lite"/>
    </source>
</evidence>
<gene>
    <name evidence="2" type="ORF">BJ970_001049</name>
</gene>
<dbReference type="Proteomes" id="UP000584374">
    <property type="component" value="Unassembled WGS sequence"/>
</dbReference>
<reference evidence="2 3" key="1">
    <citation type="submission" date="2020-08" db="EMBL/GenBank/DDBJ databases">
        <title>Sequencing the genomes of 1000 actinobacteria strains.</title>
        <authorList>
            <person name="Klenk H.-P."/>
        </authorList>
    </citation>
    <scope>NUCLEOTIDE SEQUENCE [LARGE SCALE GENOMIC DNA]</scope>
    <source>
        <strain evidence="2 3">DSM 45584</strain>
    </source>
</reference>
<name>A0A840Q576_9PSEU</name>
<dbReference type="EMBL" id="JACHIW010000001">
    <property type="protein sequence ID" value="MBB5153515.1"/>
    <property type="molecule type" value="Genomic_DNA"/>
</dbReference>
<sequence length="67" mass="7127">MDKDAAWEQMLRDSVCPIRDSGLLELVDVPAEGIELEPGGPAAAGTHFPAPTGGVVRREGNGYRPRP</sequence>
<organism evidence="2 3">
    <name type="scientific">Saccharopolyspora phatthalungensis</name>
    <dbReference type="NCBI Taxonomy" id="664693"/>
    <lineage>
        <taxon>Bacteria</taxon>
        <taxon>Bacillati</taxon>
        <taxon>Actinomycetota</taxon>
        <taxon>Actinomycetes</taxon>
        <taxon>Pseudonocardiales</taxon>
        <taxon>Pseudonocardiaceae</taxon>
        <taxon>Saccharopolyspora</taxon>
    </lineage>
</organism>
<proteinExistence type="predicted"/>
<evidence type="ECO:0000313" key="3">
    <source>
        <dbReference type="Proteomes" id="UP000584374"/>
    </source>
</evidence>
<comment type="caution">
    <text evidence="2">The sequence shown here is derived from an EMBL/GenBank/DDBJ whole genome shotgun (WGS) entry which is preliminary data.</text>
</comment>
<accession>A0A840Q576</accession>
<dbReference type="AlphaFoldDB" id="A0A840Q576"/>
<keyword evidence="3" id="KW-1185">Reference proteome</keyword>
<protein>
    <submittedName>
        <fullName evidence="2">Uncharacterized protein</fullName>
    </submittedName>
</protein>
<dbReference type="RefSeq" id="WP_184724371.1">
    <property type="nucleotide sequence ID" value="NZ_JACHIW010000001.1"/>
</dbReference>